<dbReference type="EMBL" id="CAVMJV010000045">
    <property type="protein sequence ID" value="CAK5082024.1"/>
    <property type="molecule type" value="Genomic_DNA"/>
</dbReference>
<evidence type="ECO:0000313" key="2">
    <source>
        <dbReference type="Proteomes" id="UP001497535"/>
    </source>
</evidence>
<protein>
    <submittedName>
        <fullName evidence="1">Uncharacterized protein</fullName>
    </submittedName>
</protein>
<gene>
    <name evidence="1" type="ORF">MENTE1834_LOCUS29270</name>
</gene>
<dbReference type="Proteomes" id="UP001497535">
    <property type="component" value="Unassembled WGS sequence"/>
</dbReference>
<comment type="caution">
    <text evidence="1">The sequence shown here is derived from an EMBL/GenBank/DDBJ whole genome shotgun (WGS) entry which is preliminary data.</text>
</comment>
<organism evidence="1 2">
    <name type="scientific">Meloidogyne enterolobii</name>
    <name type="common">Root-knot nematode worm</name>
    <name type="synonym">Meloidogyne mayaguensis</name>
    <dbReference type="NCBI Taxonomy" id="390850"/>
    <lineage>
        <taxon>Eukaryota</taxon>
        <taxon>Metazoa</taxon>
        <taxon>Ecdysozoa</taxon>
        <taxon>Nematoda</taxon>
        <taxon>Chromadorea</taxon>
        <taxon>Rhabditida</taxon>
        <taxon>Tylenchina</taxon>
        <taxon>Tylenchomorpha</taxon>
        <taxon>Tylenchoidea</taxon>
        <taxon>Meloidogynidae</taxon>
        <taxon>Meloidogyninae</taxon>
        <taxon>Meloidogyne</taxon>
    </lineage>
</organism>
<reference evidence="1" key="1">
    <citation type="submission" date="2023-11" db="EMBL/GenBank/DDBJ databases">
        <authorList>
            <person name="Poullet M."/>
        </authorList>
    </citation>
    <scope>NUCLEOTIDE SEQUENCE</scope>
    <source>
        <strain evidence="1">E1834</strain>
    </source>
</reference>
<name>A0ACB0ZSB9_MELEN</name>
<proteinExistence type="predicted"/>
<accession>A0ACB0ZSB9</accession>
<sequence>MQYTHVNYVIIIIGQICWLNAHGIPPVIYLTMNKSIQRNCLGILKKFGSTTLKFYKNLHLNSIQPIIPQINPPREDNQVNVQNQQINQN</sequence>
<evidence type="ECO:0000313" key="1">
    <source>
        <dbReference type="EMBL" id="CAK5082024.1"/>
    </source>
</evidence>
<keyword evidence="2" id="KW-1185">Reference proteome</keyword>